<organism evidence="6 7">
    <name type="scientific">Orrella marina</name>
    <dbReference type="NCBI Taxonomy" id="2163011"/>
    <lineage>
        <taxon>Bacteria</taxon>
        <taxon>Pseudomonadati</taxon>
        <taxon>Pseudomonadota</taxon>
        <taxon>Betaproteobacteria</taxon>
        <taxon>Burkholderiales</taxon>
        <taxon>Alcaligenaceae</taxon>
        <taxon>Orrella</taxon>
    </lineage>
</organism>
<comment type="similarity">
    <text evidence="1">Belongs to the bacterial luciferase oxidoreductase family.</text>
</comment>
<evidence type="ECO:0000313" key="6">
    <source>
        <dbReference type="EMBL" id="AWB33772.1"/>
    </source>
</evidence>
<dbReference type="Gene3D" id="3.20.20.30">
    <property type="entry name" value="Luciferase-like domain"/>
    <property type="match status" value="1"/>
</dbReference>
<dbReference type="PANTHER" id="PTHR30137:SF16">
    <property type="entry name" value="BLL0895 PROTEIN"/>
    <property type="match status" value="1"/>
</dbReference>
<dbReference type="RefSeq" id="WP_108621201.1">
    <property type="nucleotide sequence ID" value="NZ_CP028901.1"/>
</dbReference>
<dbReference type="GO" id="GO:0004497">
    <property type="term" value="F:monooxygenase activity"/>
    <property type="evidence" value="ECO:0007669"/>
    <property type="project" value="UniProtKB-KW"/>
</dbReference>
<keyword evidence="7" id="KW-1185">Reference proteome</keyword>
<dbReference type="OrthoDB" id="7055978at2"/>
<dbReference type="SUPFAM" id="SSF51679">
    <property type="entry name" value="Bacterial luciferase-like"/>
    <property type="match status" value="1"/>
</dbReference>
<keyword evidence="2" id="KW-0285">Flavoprotein</keyword>
<gene>
    <name evidence="6" type="ORF">DBV39_08695</name>
</gene>
<dbReference type="KEGG" id="boz:DBV39_08695"/>
<dbReference type="InterPro" id="IPR036661">
    <property type="entry name" value="Luciferase-like_sf"/>
</dbReference>
<keyword evidence="4" id="KW-0503">Monooxygenase</keyword>
<sequence length="364" mass="40771">MKLGMFAMPLHPPSRSIAETLAEDADKVIYADQLGFEEFWVGEHMSCTTEPISAPLMFLASLIHRTRQIKFGTGVIALPNHHPAVVAAEVALFDHLSHGRLMFGIGPGGLASDMELFDVLDGEYRNERMMESIDTILQLWSQDPPYNIPGKHWNLTLKDMVIPELGVGYVAKPYQKPHPEITMTAMSPYSGSVKTAAMRGFGPMSANFCPEWIIKSHWQKYQEGCEEVGRKPTGEDWRVSRNIVIAPTDTEARDRVMNPQGSNYYYFDYLWQVLKAANYTAVMKSDPKQSDDSVTVEGLMESMVIYGSPKTVAEKLVALREYAGPFHGLLMASMDGSGPNRAWEWETMSRLISEVMPLVRKSLG</sequence>
<evidence type="ECO:0000256" key="1">
    <source>
        <dbReference type="ARBA" id="ARBA00010426"/>
    </source>
</evidence>
<evidence type="ECO:0000313" key="7">
    <source>
        <dbReference type="Proteomes" id="UP000244571"/>
    </source>
</evidence>
<keyword evidence="3" id="KW-0560">Oxidoreductase</keyword>
<protein>
    <submittedName>
        <fullName evidence="6">LLM class flavin-dependent oxidoreductase</fullName>
    </submittedName>
</protein>
<accession>A0A2R4XIX8</accession>
<evidence type="ECO:0000259" key="5">
    <source>
        <dbReference type="Pfam" id="PF00296"/>
    </source>
</evidence>
<evidence type="ECO:0000256" key="2">
    <source>
        <dbReference type="ARBA" id="ARBA00022630"/>
    </source>
</evidence>
<feature type="domain" description="Luciferase-like" evidence="5">
    <location>
        <begin position="1"/>
        <end position="321"/>
    </location>
</feature>
<dbReference type="PANTHER" id="PTHR30137">
    <property type="entry name" value="LUCIFERASE-LIKE MONOOXYGENASE"/>
    <property type="match status" value="1"/>
</dbReference>
<dbReference type="Proteomes" id="UP000244571">
    <property type="component" value="Chromosome"/>
</dbReference>
<dbReference type="InterPro" id="IPR011251">
    <property type="entry name" value="Luciferase-like_dom"/>
</dbReference>
<proteinExistence type="inferred from homology"/>
<dbReference type="GO" id="GO:0016705">
    <property type="term" value="F:oxidoreductase activity, acting on paired donors, with incorporation or reduction of molecular oxygen"/>
    <property type="evidence" value="ECO:0007669"/>
    <property type="project" value="InterPro"/>
</dbReference>
<dbReference type="InterPro" id="IPR050766">
    <property type="entry name" value="Bact_Lucif_Oxidored"/>
</dbReference>
<name>A0A2R4XIX8_9BURK</name>
<evidence type="ECO:0000256" key="3">
    <source>
        <dbReference type="ARBA" id="ARBA00023002"/>
    </source>
</evidence>
<reference evidence="6 7" key="1">
    <citation type="submission" date="2018-04" db="EMBL/GenBank/DDBJ databases">
        <title>Bordetella sp. HZ20 isolated from seawater.</title>
        <authorList>
            <person name="Sun C."/>
        </authorList>
    </citation>
    <scope>NUCLEOTIDE SEQUENCE [LARGE SCALE GENOMIC DNA]</scope>
    <source>
        <strain evidence="6 7">HZ20</strain>
    </source>
</reference>
<dbReference type="EMBL" id="CP028901">
    <property type="protein sequence ID" value="AWB33772.1"/>
    <property type="molecule type" value="Genomic_DNA"/>
</dbReference>
<evidence type="ECO:0000256" key="4">
    <source>
        <dbReference type="ARBA" id="ARBA00023033"/>
    </source>
</evidence>
<dbReference type="GO" id="GO:0005829">
    <property type="term" value="C:cytosol"/>
    <property type="evidence" value="ECO:0007669"/>
    <property type="project" value="TreeGrafter"/>
</dbReference>
<dbReference type="Pfam" id="PF00296">
    <property type="entry name" value="Bac_luciferase"/>
    <property type="match status" value="1"/>
</dbReference>
<dbReference type="AlphaFoldDB" id="A0A2R4XIX8"/>